<dbReference type="RefSeq" id="WP_324669718.1">
    <property type="nucleotide sequence ID" value="NZ_CP141614.1"/>
</dbReference>
<accession>A0ABZ1BRA9</accession>
<gene>
    <name evidence="2" type="ORF">VLY81_03895</name>
</gene>
<feature type="compositionally biased region" description="Basic residues" evidence="1">
    <location>
        <begin position="176"/>
        <end position="188"/>
    </location>
</feature>
<protein>
    <submittedName>
        <fullName evidence="2">Uncharacterized protein</fullName>
    </submittedName>
</protein>
<reference evidence="3" key="1">
    <citation type="submission" date="2023-12" db="EMBL/GenBank/DDBJ databases">
        <title>Novel isolates from deep terrestrial aquifers shed light on the physiology and ecology of the class Limnochordia.</title>
        <authorList>
            <person name="Karnachuk O.V."/>
            <person name="Lukina A.P."/>
            <person name="Avakyan M.R."/>
            <person name="Kadnikov V."/>
            <person name="Begmatov S."/>
            <person name="Beletsky A.V."/>
            <person name="Mardanov A.V."/>
            <person name="Ravin N.V."/>
        </authorList>
    </citation>
    <scope>NUCLEOTIDE SEQUENCE [LARGE SCALE GENOMIC DNA]</scope>
    <source>
        <strain evidence="3">LN</strain>
    </source>
</reference>
<sequence length="333" mass="35894">MTPIAPVADGPTAPVVSPRWVELPPDGLERQVRWLYRRLVQRWGSSRDPLRLVSLPTLLWLTPRVALASEQRVVLLARARPDRRVQLDHANREQSIVFAAGRLEGDPLAPWSEPLRALLFENLRTGLASTGIDAAMLCTGPARWHDPAAQALACALACHAETWPDAAGPDGPSRWPGRRRCRGRRRGRPGAGLRRPGGGVRRREGPGATWVVLGDGDATVVTLPCRVQLARAETPGSHEPWPPGALPLWSRPPAGEDGSPEARVHERLAAAVVAADPAALGRGADAWRAGAGRVQIQDVAAWVGWGQGASPSGESRAAGPVLCRIQRRRLRPT</sequence>
<proteinExistence type="predicted"/>
<evidence type="ECO:0000256" key="1">
    <source>
        <dbReference type="SAM" id="MobiDB-lite"/>
    </source>
</evidence>
<evidence type="ECO:0000313" key="2">
    <source>
        <dbReference type="EMBL" id="WRP15317.1"/>
    </source>
</evidence>
<keyword evidence="3" id="KW-1185">Reference proteome</keyword>
<dbReference type="Proteomes" id="UP001333102">
    <property type="component" value="Chromosome"/>
</dbReference>
<name>A0ABZ1BRA9_9FIRM</name>
<feature type="region of interest" description="Disordered" evidence="1">
    <location>
        <begin position="167"/>
        <end position="206"/>
    </location>
</feature>
<dbReference type="EMBL" id="CP141614">
    <property type="protein sequence ID" value="WRP15317.1"/>
    <property type="molecule type" value="Genomic_DNA"/>
</dbReference>
<organism evidence="2 3">
    <name type="scientific">Geochorda subterranea</name>
    <dbReference type="NCBI Taxonomy" id="3109564"/>
    <lineage>
        <taxon>Bacteria</taxon>
        <taxon>Bacillati</taxon>
        <taxon>Bacillota</taxon>
        <taxon>Limnochordia</taxon>
        <taxon>Limnochordales</taxon>
        <taxon>Geochordaceae</taxon>
        <taxon>Geochorda</taxon>
    </lineage>
</organism>
<evidence type="ECO:0000313" key="3">
    <source>
        <dbReference type="Proteomes" id="UP001333102"/>
    </source>
</evidence>